<evidence type="ECO:0000313" key="2">
    <source>
        <dbReference type="EMBL" id="KAJ7020808.1"/>
    </source>
</evidence>
<evidence type="ECO:0000256" key="1">
    <source>
        <dbReference type="SAM" id="MobiDB-lite"/>
    </source>
</evidence>
<name>A0AAD6S5G4_9AGAR</name>
<keyword evidence="3" id="KW-1185">Reference proteome</keyword>
<dbReference type="EMBL" id="JARJCM010000250">
    <property type="protein sequence ID" value="KAJ7020808.1"/>
    <property type="molecule type" value="Genomic_DNA"/>
</dbReference>
<organism evidence="2 3">
    <name type="scientific">Mycena alexandri</name>
    <dbReference type="NCBI Taxonomy" id="1745969"/>
    <lineage>
        <taxon>Eukaryota</taxon>
        <taxon>Fungi</taxon>
        <taxon>Dikarya</taxon>
        <taxon>Basidiomycota</taxon>
        <taxon>Agaricomycotina</taxon>
        <taxon>Agaricomycetes</taxon>
        <taxon>Agaricomycetidae</taxon>
        <taxon>Agaricales</taxon>
        <taxon>Marasmiineae</taxon>
        <taxon>Mycenaceae</taxon>
        <taxon>Mycena</taxon>
    </lineage>
</organism>
<feature type="compositionally biased region" description="Pro residues" evidence="1">
    <location>
        <begin position="1"/>
        <end position="36"/>
    </location>
</feature>
<feature type="region of interest" description="Disordered" evidence="1">
    <location>
        <begin position="1"/>
        <end position="48"/>
    </location>
</feature>
<dbReference type="SUPFAM" id="SSF101447">
    <property type="entry name" value="Formin homology 2 domain (FH2 domain)"/>
    <property type="match status" value="1"/>
</dbReference>
<gene>
    <name evidence="2" type="ORF">C8F04DRAFT_973612</name>
</gene>
<evidence type="ECO:0000313" key="3">
    <source>
        <dbReference type="Proteomes" id="UP001218188"/>
    </source>
</evidence>
<protein>
    <submittedName>
        <fullName evidence="2">Uncharacterized protein</fullName>
    </submittedName>
</protein>
<dbReference type="Proteomes" id="UP001218188">
    <property type="component" value="Unassembled WGS sequence"/>
</dbReference>
<comment type="caution">
    <text evidence="2">The sequence shown here is derived from an EMBL/GenBank/DDBJ whole genome shotgun (WGS) entry which is preliminary data.</text>
</comment>
<accession>A0AAD6S5G4</accession>
<dbReference type="AlphaFoldDB" id="A0AAD6S5G4"/>
<proteinExistence type="predicted"/>
<reference evidence="2" key="1">
    <citation type="submission" date="2023-03" db="EMBL/GenBank/DDBJ databases">
        <title>Massive genome expansion in bonnet fungi (Mycena s.s.) driven by repeated elements and novel gene families across ecological guilds.</title>
        <authorList>
            <consortium name="Lawrence Berkeley National Laboratory"/>
            <person name="Harder C.B."/>
            <person name="Miyauchi S."/>
            <person name="Viragh M."/>
            <person name="Kuo A."/>
            <person name="Thoen E."/>
            <person name="Andreopoulos B."/>
            <person name="Lu D."/>
            <person name="Skrede I."/>
            <person name="Drula E."/>
            <person name="Henrissat B."/>
            <person name="Morin E."/>
            <person name="Kohler A."/>
            <person name="Barry K."/>
            <person name="LaButti K."/>
            <person name="Morin E."/>
            <person name="Salamov A."/>
            <person name="Lipzen A."/>
            <person name="Mereny Z."/>
            <person name="Hegedus B."/>
            <person name="Baldrian P."/>
            <person name="Stursova M."/>
            <person name="Weitz H."/>
            <person name="Taylor A."/>
            <person name="Grigoriev I.V."/>
            <person name="Nagy L.G."/>
            <person name="Martin F."/>
            <person name="Kauserud H."/>
        </authorList>
    </citation>
    <scope>NUCLEOTIDE SEQUENCE</scope>
    <source>
        <strain evidence="2">CBHHK200</strain>
    </source>
</reference>
<sequence>MPDAPADPPQENAPPPPPPPRREVTPPPPPPPPPPAASRGDATSSPPRTWFKTVYPEISAVNLGDSFNGVLALLTAVERAYKWREAPGKGIGGKDRPSQVSSWIAMARGGRKKKGETGPGVYINSLAVFEREWRKWWGSLQPSWREKDVGTPGRFTRETYGDGGWKTLRHAGQNGVLNVVASLYWWGLTTEASGTMREDRESWAEAVTDVKWMLRGLLAAELGVGIE</sequence>